<reference evidence="3" key="1">
    <citation type="submission" date="2010-08" db="EMBL/GenBank/DDBJ databases">
        <authorList>
            <consortium name="Caenorhabditis japonica Sequencing Consortium"/>
            <person name="Wilson R.K."/>
        </authorList>
    </citation>
    <scope>NUCLEOTIDE SEQUENCE [LARGE SCALE GENOMIC DNA]</scope>
    <source>
        <strain evidence="3">DF5081</strain>
    </source>
</reference>
<dbReference type="AlphaFoldDB" id="A0A8R1END1"/>
<keyword evidence="3" id="KW-1185">Reference proteome</keyword>
<accession>A0A8R1END1</accession>
<feature type="compositionally biased region" description="Polar residues" evidence="1">
    <location>
        <begin position="37"/>
        <end position="47"/>
    </location>
</feature>
<evidence type="ECO:0000256" key="1">
    <source>
        <dbReference type="SAM" id="MobiDB-lite"/>
    </source>
</evidence>
<organism evidence="2 3">
    <name type="scientific">Caenorhabditis japonica</name>
    <dbReference type="NCBI Taxonomy" id="281687"/>
    <lineage>
        <taxon>Eukaryota</taxon>
        <taxon>Metazoa</taxon>
        <taxon>Ecdysozoa</taxon>
        <taxon>Nematoda</taxon>
        <taxon>Chromadorea</taxon>
        <taxon>Rhabditida</taxon>
        <taxon>Rhabditina</taxon>
        <taxon>Rhabditomorpha</taxon>
        <taxon>Rhabditoidea</taxon>
        <taxon>Rhabditidae</taxon>
        <taxon>Peloderinae</taxon>
        <taxon>Caenorhabditis</taxon>
    </lineage>
</organism>
<dbReference type="EnsemblMetazoa" id="CJA40581.1">
    <property type="protein sequence ID" value="CJA40581.1"/>
    <property type="gene ID" value="WBGene00216429"/>
</dbReference>
<name>A0A8R1END1_CAEJA</name>
<sequence>MAHWFTIKLFFIRQKKVEKVAADRQSEPLRADPHRLPNTNNNHSLYTTSLDSFPSRGRFADPITHETVLRNSNE</sequence>
<dbReference type="Proteomes" id="UP000005237">
    <property type="component" value="Unassembled WGS sequence"/>
</dbReference>
<evidence type="ECO:0000313" key="2">
    <source>
        <dbReference type="EnsemblMetazoa" id="CJA40581.1"/>
    </source>
</evidence>
<evidence type="ECO:0000313" key="3">
    <source>
        <dbReference type="Proteomes" id="UP000005237"/>
    </source>
</evidence>
<feature type="compositionally biased region" description="Basic and acidic residues" evidence="1">
    <location>
        <begin position="23"/>
        <end position="35"/>
    </location>
</feature>
<feature type="region of interest" description="Disordered" evidence="1">
    <location>
        <begin position="23"/>
        <end position="47"/>
    </location>
</feature>
<reference evidence="2" key="2">
    <citation type="submission" date="2022-06" db="UniProtKB">
        <authorList>
            <consortium name="EnsemblMetazoa"/>
        </authorList>
    </citation>
    <scope>IDENTIFICATION</scope>
    <source>
        <strain evidence="2">DF5081</strain>
    </source>
</reference>
<proteinExistence type="predicted"/>
<protein>
    <submittedName>
        <fullName evidence="2">Uncharacterized protein</fullName>
    </submittedName>
</protein>